<keyword evidence="1" id="KW-0472">Membrane</keyword>
<accession>A0A0S1SP53</accession>
<evidence type="ECO:0000256" key="1">
    <source>
        <dbReference type="SAM" id="Phobius"/>
    </source>
</evidence>
<organism evidence="2 3">
    <name type="scientific">Candidatus Peribacter riflensis</name>
    <dbReference type="NCBI Taxonomy" id="1735162"/>
    <lineage>
        <taxon>Bacteria</taxon>
        <taxon>Candidatus Peregrinibacteriota</taxon>
        <taxon>Candidatus Peribacteria</taxon>
        <taxon>Candidatus Peribacterales</taxon>
        <taxon>Candidatus Peribacteraceae</taxon>
        <taxon>Candidatus Peribacter</taxon>
    </lineage>
</organism>
<gene>
    <name evidence="2" type="ORF">PeribacterD1_1041</name>
</gene>
<keyword evidence="1" id="KW-1133">Transmembrane helix</keyword>
<accession>A0A0S1SWH0</accession>
<dbReference type="AlphaFoldDB" id="A0A0S1SM70"/>
<reference evidence="2 3" key="2">
    <citation type="journal article" date="2016" name="PeerJ">
        <title>Analysis of five complete genome sequences for members of the class Peribacteria in the recently recognized Peregrinibacteria bacterial phylum.</title>
        <authorList>
            <person name="Anantharaman K."/>
            <person name="Brown C.T."/>
            <person name="Burstein D."/>
            <person name="Castelle C.J."/>
            <person name="Probst A.J."/>
            <person name="Thomas B.C."/>
            <person name="Williams K.H."/>
            <person name="Banfield J.F."/>
        </authorList>
    </citation>
    <scope>NUCLEOTIDE SEQUENCE [LARGE SCALE GENOMIC DNA]</scope>
    <source>
        <strain evidence="2">RIFOXYD1_FULL_PER-ii_59_16</strain>
    </source>
</reference>
<evidence type="ECO:0000313" key="2">
    <source>
        <dbReference type="EMBL" id="ALM13705.1"/>
    </source>
</evidence>
<dbReference type="EMBL" id="CP013065">
    <property type="protein sequence ID" value="ALM13705.1"/>
    <property type="molecule type" value="Genomic_DNA"/>
</dbReference>
<keyword evidence="1" id="KW-0812">Transmembrane</keyword>
<name>A0A0S1SM70_9BACT</name>
<protein>
    <submittedName>
        <fullName evidence="2">Uncharacterized protein</fullName>
    </submittedName>
</protein>
<reference evidence="3" key="1">
    <citation type="submission" date="2015-10" db="EMBL/GenBank/DDBJ databases">
        <title>Analysis of five complete genome sequences for members of the class Peribacteria in the recently recognized Peregrinibacteria bacterial phylum.</title>
        <authorList>
            <person name="Anantharaman K."/>
            <person name="Brown C.T."/>
            <person name="Burstein D."/>
            <person name="Castelle C.J."/>
            <person name="Probst A.J."/>
            <person name="Thomas B.C."/>
            <person name="Williams K.H."/>
            <person name="Banfield J.F."/>
        </authorList>
    </citation>
    <scope>NUCLEOTIDE SEQUENCE [LARGE SCALE GENOMIC DNA]</scope>
</reference>
<dbReference type="STRING" id="1735162.PeribacterB2_1043"/>
<accession>A0A0S1SJC5</accession>
<evidence type="ECO:0000313" key="3">
    <source>
        <dbReference type="Proteomes" id="UP000069135"/>
    </source>
</evidence>
<dbReference type="KEGG" id="prf:PeribacterA2_1041"/>
<feature type="transmembrane region" description="Helical" evidence="1">
    <location>
        <begin position="12"/>
        <end position="35"/>
    </location>
</feature>
<dbReference type="Proteomes" id="UP000069135">
    <property type="component" value="Chromosome"/>
</dbReference>
<sequence>MMQLRSRSGYVFLLSIIMVGAIAVATLGSLLMIGVGSLQIGGTVQQSEQARSLAQTCAERALRSLWEDGAYIGSEEFTFAEGTCAIWRVGGSGNENRSLCTEGNVGSTVRRYEILLQRVLPSIQVYAWREVEQFTACAFE</sequence>
<accession>A0A0S1ST87</accession>
<accession>A0A0S1SM70</accession>
<proteinExistence type="predicted"/>